<evidence type="ECO:0000313" key="2">
    <source>
        <dbReference type="EMBL" id="HJC62652.1"/>
    </source>
</evidence>
<dbReference type="PANTHER" id="PTHR37305">
    <property type="entry name" value="INTEGRAL MEMBRANE PROTEIN-RELATED"/>
    <property type="match status" value="1"/>
</dbReference>
<sequence length="288" mass="31654">MLNLLRMELRKIFRDKGLYITLAVFLGILVIAVVSLKLVTDPQLTQKAVSAGFELDASDLQDGQEFISSTKYEFLGNLLFSGGLMVSFAAVLSSLMCCQDFSTGFAKNIFSFYPRRMDYLLSKLAAVSIVTGFFMLVLTLLSLGLLWAFGFSNPLGDPVQLLFMLLTGWAALTALIGQNLLFCMMTRSVWISILLSLVCGFGTVPGLLQLFLGAWDLSVGKLFPSYLAMTAPYVTGSESFSLSSSLLLSLLGNESPELNPLFSVFISFVWILIYLLLASRVLNKKDIC</sequence>
<keyword evidence="1" id="KW-1133">Transmembrane helix</keyword>
<dbReference type="Proteomes" id="UP000823886">
    <property type="component" value="Unassembled WGS sequence"/>
</dbReference>
<proteinExistence type="predicted"/>
<gene>
    <name evidence="2" type="ORF">H9753_03405</name>
</gene>
<comment type="caution">
    <text evidence="2">The sequence shown here is derived from an EMBL/GenBank/DDBJ whole genome shotgun (WGS) entry which is preliminary data.</text>
</comment>
<keyword evidence="1" id="KW-0472">Membrane</keyword>
<feature type="transmembrane region" description="Helical" evidence="1">
    <location>
        <begin position="189"/>
        <end position="212"/>
    </location>
</feature>
<feature type="transmembrane region" description="Helical" evidence="1">
    <location>
        <begin position="20"/>
        <end position="39"/>
    </location>
</feature>
<dbReference type="EMBL" id="DWVZ01000042">
    <property type="protein sequence ID" value="HJC62652.1"/>
    <property type="molecule type" value="Genomic_DNA"/>
</dbReference>
<protein>
    <submittedName>
        <fullName evidence="2">ABC transporter permease</fullName>
    </submittedName>
</protein>
<keyword evidence="1" id="KW-0812">Transmembrane</keyword>
<dbReference type="AlphaFoldDB" id="A0A9D2TBR1"/>
<reference evidence="2" key="1">
    <citation type="journal article" date="2021" name="PeerJ">
        <title>Extensive microbial diversity within the chicken gut microbiome revealed by metagenomics and culture.</title>
        <authorList>
            <person name="Gilroy R."/>
            <person name="Ravi A."/>
            <person name="Getino M."/>
            <person name="Pursley I."/>
            <person name="Horton D.L."/>
            <person name="Alikhan N.F."/>
            <person name="Baker D."/>
            <person name="Gharbi K."/>
            <person name="Hall N."/>
            <person name="Watson M."/>
            <person name="Adriaenssens E.M."/>
            <person name="Foster-Nyarko E."/>
            <person name="Jarju S."/>
            <person name="Secka A."/>
            <person name="Antonio M."/>
            <person name="Oren A."/>
            <person name="Chaudhuri R.R."/>
            <person name="La Ragione R."/>
            <person name="Hildebrand F."/>
            <person name="Pallen M.J."/>
        </authorList>
    </citation>
    <scope>NUCLEOTIDE SEQUENCE</scope>
    <source>
        <strain evidence="2">ChiBcec2-3848</strain>
    </source>
</reference>
<feature type="transmembrane region" description="Helical" evidence="1">
    <location>
        <begin position="119"/>
        <end position="149"/>
    </location>
</feature>
<name>A0A9D2TBR1_9FIRM</name>
<evidence type="ECO:0000256" key="1">
    <source>
        <dbReference type="SAM" id="Phobius"/>
    </source>
</evidence>
<feature type="transmembrane region" description="Helical" evidence="1">
    <location>
        <begin position="258"/>
        <end position="277"/>
    </location>
</feature>
<organism evidence="2 3">
    <name type="scientific">Candidatus Blautia merdavium</name>
    <dbReference type="NCBI Taxonomy" id="2838494"/>
    <lineage>
        <taxon>Bacteria</taxon>
        <taxon>Bacillati</taxon>
        <taxon>Bacillota</taxon>
        <taxon>Clostridia</taxon>
        <taxon>Lachnospirales</taxon>
        <taxon>Lachnospiraceae</taxon>
        <taxon>Blautia</taxon>
    </lineage>
</organism>
<dbReference type="Pfam" id="PF12730">
    <property type="entry name" value="ABC2_membrane_4"/>
    <property type="match status" value="1"/>
</dbReference>
<accession>A0A9D2TBR1</accession>
<reference evidence="2" key="2">
    <citation type="submission" date="2021-04" db="EMBL/GenBank/DDBJ databases">
        <authorList>
            <person name="Gilroy R."/>
        </authorList>
    </citation>
    <scope>NUCLEOTIDE SEQUENCE</scope>
    <source>
        <strain evidence="2">ChiBcec2-3848</strain>
    </source>
</reference>
<dbReference type="PANTHER" id="PTHR37305:SF1">
    <property type="entry name" value="MEMBRANE PROTEIN"/>
    <property type="match status" value="1"/>
</dbReference>
<feature type="transmembrane region" description="Helical" evidence="1">
    <location>
        <begin position="78"/>
        <end position="98"/>
    </location>
</feature>
<feature type="transmembrane region" description="Helical" evidence="1">
    <location>
        <begin position="161"/>
        <end position="182"/>
    </location>
</feature>
<evidence type="ECO:0000313" key="3">
    <source>
        <dbReference type="Proteomes" id="UP000823886"/>
    </source>
</evidence>